<gene>
    <name evidence="1" type="ORF">CBP34_11690</name>
</gene>
<dbReference type="Proteomes" id="UP000194432">
    <property type="component" value="Chromosome 1"/>
</dbReference>
<dbReference type="AlphaFoldDB" id="A0A240U2Y7"/>
<accession>A0A240U2Y7</accession>
<organism evidence="1 2">
    <name type="scientific">Acidovorax carolinensis</name>
    <dbReference type="NCBI Taxonomy" id="553814"/>
    <lineage>
        <taxon>Bacteria</taxon>
        <taxon>Pseudomonadati</taxon>
        <taxon>Pseudomonadota</taxon>
        <taxon>Betaproteobacteria</taxon>
        <taxon>Burkholderiales</taxon>
        <taxon>Comamonadaceae</taxon>
        <taxon>Acidovorax</taxon>
    </lineage>
</organism>
<dbReference type="KEGG" id="acin:CBP34_11690"/>
<dbReference type="RefSeq" id="WP_094098111.1">
    <property type="nucleotide sequence ID" value="NZ_CP021361.1"/>
</dbReference>
<proteinExistence type="predicted"/>
<evidence type="ECO:0000313" key="2">
    <source>
        <dbReference type="Proteomes" id="UP000194432"/>
    </source>
</evidence>
<sequence length="206" mass="23002">MAKTDRQVTHLAQDAEVAQAFAKNVPGADRRVLERVAEAAALGNVVSPELQKIANAILAVALLNEKLPGRAAGRHKKENTALKGVEMAYRYFELLDQAVCARAEALRLVAKQFHVDERHVERATRDYQWLLGWSPEGRCRFRAWRDGVSNEEYREAVLLDLRLHEGIPPAGQPLLKDRLAAAPAQVMAMRNDLLCLIDRATSPLNH</sequence>
<protein>
    <submittedName>
        <fullName evidence="1">Uncharacterized protein</fullName>
    </submittedName>
</protein>
<name>A0A240U2Y7_9BURK</name>
<keyword evidence="2" id="KW-1185">Reference proteome</keyword>
<dbReference type="EMBL" id="CP021361">
    <property type="protein sequence ID" value="ART52182.1"/>
    <property type="molecule type" value="Genomic_DNA"/>
</dbReference>
<evidence type="ECO:0000313" key="1">
    <source>
        <dbReference type="EMBL" id="ART52182.1"/>
    </source>
</evidence>
<reference evidence="1 2" key="1">
    <citation type="submission" date="2017-05" db="EMBL/GenBank/DDBJ databases">
        <title>Polyphasic characterization of four soil-derived phenanthrene-degrading Acidovorax strains and proposal of Acidovorax phenanthrenivorans sp. nov.</title>
        <authorList>
            <person name="Singleton D.R."/>
            <person name="Lee J."/>
            <person name="Dickey A.N."/>
            <person name="Stroud A."/>
            <person name="Scholl E.H."/>
            <person name="Wright F.A."/>
            <person name="Aitken M.D."/>
        </authorList>
    </citation>
    <scope>NUCLEOTIDE SEQUENCE [LARGE SCALE GENOMIC DNA]</scope>
    <source>
        <strain evidence="1">NA3</strain>
    </source>
</reference>